<dbReference type="Gene3D" id="3.40.50.620">
    <property type="entry name" value="HUPs"/>
    <property type="match status" value="1"/>
</dbReference>
<dbReference type="NCBIfam" id="TIGR02432">
    <property type="entry name" value="lysidine_TilS_N"/>
    <property type="match status" value="1"/>
</dbReference>
<dbReference type="InterPro" id="IPR014729">
    <property type="entry name" value="Rossmann-like_a/b/a_fold"/>
</dbReference>
<dbReference type="EMBL" id="JACRIW010000049">
    <property type="protein sequence ID" value="MBI5169374.1"/>
    <property type="molecule type" value="Genomic_DNA"/>
</dbReference>
<comment type="caution">
    <text evidence="8">The sequence shown here is derived from an EMBL/GenBank/DDBJ whole genome shotgun (WGS) entry which is preliminary data.</text>
</comment>
<dbReference type="InterPro" id="IPR012094">
    <property type="entry name" value="tRNA_Ile_lys_synt"/>
</dbReference>
<evidence type="ECO:0000313" key="9">
    <source>
        <dbReference type="Proteomes" id="UP000696931"/>
    </source>
</evidence>
<reference evidence="8" key="1">
    <citation type="submission" date="2020-07" db="EMBL/GenBank/DDBJ databases">
        <title>Huge and variable diversity of episymbiotic CPR bacteria and DPANN archaea in groundwater ecosystems.</title>
        <authorList>
            <person name="He C.Y."/>
            <person name="Keren R."/>
            <person name="Whittaker M."/>
            <person name="Farag I.F."/>
            <person name="Doudna J."/>
            <person name="Cate J.H.D."/>
            <person name="Banfield J.F."/>
        </authorList>
    </citation>
    <scope>NUCLEOTIDE SEQUENCE</scope>
    <source>
        <strain evidence="8">NC_groundwater_1813_Pr3_B-0.1um_71_17</strain>
    </source>
</reference>
<evidence type="ECO:0000256" key="1">
    <source>
        <dbReference type="ARBA" id="ARBA00013267"/>
    </source>
</evidence>
<feature type="domain" description="tRNA(Ile)-lysidine/2-thiocytidine synthase N-terminal" evidence="7">
    <location>
        <begin position="2"/>
        <end position="174"/>
    </location>
</feature>
<keyword evidence="5" id="KW-0067">ATP-binding</keyword>
<dbReference type="AlphaFoldDB" id="A0A933SG82"/>
<evidence type="ECO:0000256" key="2">
    <source>
        <dbReference type="ARBA" id="ARBA00022598"/>
    </source>
</evidence>
<dbReference type="CDD" id="cd01992">
    <property type="entry name" value="TilS_N"/>
    <property type="match status" value="1"/>
</dbReference>
<evidence type="ECO:0000256" key="5">
    <source>
        <dbReference type="ARBA" id="ARBA00022840"/>
    </source>
</evidence>
<organism evidence="8 9">
    <name type="scientific">Eiseniibacteriota bacterium</name>
    <dbReference type="NCBI Taxonomy" id="2212470"/>
    <lineage>
        <taxon>Bacteria</taxon>
        <taxon>Candidatus Eiseniibacteriota</taxon>
    </lineage>
</organism>
<evidence type="ECO:0000259" key="7">
    <source>
        <dbReference type="Pfam" id="PF01171"/>
    </source>
</evidence>
<gene>
    <name evidence="8" type="primary">tilS</name>
    <name evidence="8" type="ORF">HZA61_07805</name>
</gene>
<protein>
    <recommendedName>
        <fullName evidence="1">tRNA(Ile)-lysidine synthetase</fullName>
        <ecNumber evidence="1">6.3.4.19</ecNumber>
    </recommendedName>
</protein>
<dbReference type="Proteomes" id="UP000696931">
    <property type="component" value="Unassembled WGS sequence"/>
</dbReference>
<dbReference type="EC" id="6.3.4.19" evidence="1"/>
<comment type="catalytic activity">
    <reaction evidence="6">
        <text>cytidine(34) in tRNA(Ile2) + L-lysine + ATP = lysidine(34) in tRNA(Ile2) + AMP + diphosphate + H(+)</text>
        <dbReference type="Rhea" id="RHEA:43744"/>
        <dbReference type="Rhea" id="RHEA-COMP:10625"/>
        <dbReference type="Rhea" id="RHEA-COMP:10670"/>
        <dbReference type="ChEBI" id="CHEBI:15378"/>
        <dbReference type="ChEBI" id="CHEBI:30616"/>
        <dbReference type="ChEBI" id="CHEBI:32551"/>
        <dbReference type="ChEBI" id="CHEBI:33019"/>
        <dbReference type="ChEBI" id="CHEBI:82748"/>
        <dbReference type="ChEBI" id="CHEBI:83665"/>
        <dbReference type="ChEBI" id="CHEBI:456215"/>
        <dbReference type="EC" id="6.3.4.19"/>
    </reaction>
</comment>
<dbReference type="InterPro" id="IPR012795">
    <property type="entry name" value="tRNA_Ile_lys_synt_N"/>
</dbReference>
<proteinExistence type="predicted"/>
<keyword evidence="4" id="KW-0547">Nucleotide-binding</keyword>
<dbReference type="Pfam" id="PF01171">
    <property type="entry name" value="ATP_bind_3"/>
    <property type="match status" value="1"/>
</dbReference>
<name>A0A933SG82_UNCEI</name>
<dbReference type="SUPFAM" id="SSF52402">
    <property type="entry name" value="Adenine nucleotide alpha hydrolases-like"/>
    <property type="match status" value="1"/>
</dbReference>
<dbReference type="PANTHER" id="PTHR43033:SF1">
    <property type="entry name" value="TRNA(ILE)-LYSIDINE SYNTHASE-RELATED"/>
    <property type="match status" value="1"/>
</dbReference>
<keyword evidence="3" id="KW-0819">tRNA processing</keyword>
<dbReference type="PANTHER" id="PTHR43033">
    <property type="entry name" value="TRNA(ILE)-LYSIDINE SYNTHASE-RELATED"/>
    <property type="match status" value="1"/>
</dbReference>
<dbReference type="GO" id="GO:0008033">
    <property type="term" value="P:tRNA processing"/>
    <property type="evidence" value="ECO:0007669"/>
    <property type="project" value="UniProtKB-KW"/>
</dbReference>
<evidence type="ECO:0000256" key="6">
    <source>
        <dbReference type="ARBA" id="ARBA00048539"/>
    </source>
</evidence>
<feature type="non-terminal residue" evidence="8">
    <location>
        <position position="174"/>
    </location>
</feature>
<dbReference type="GO" id="GO:0005524">
    <property type="term" value="F:ATP binding"/>
    <property type="evidence" value="ECO:0007669"/>
    <property type="project" value="UniProtKB-KW"/>
</dbReference>
<evidence type="ECO:0000256" key="3">
    <source>
        <dbReference type="ARBA" id="ARBA00022694"/>
    </source>
</evidence>
<dbReference type="GO" id="GO:0032267">
    <property type="term" value="F:tRNA(Ile)-lysidine synthase activity"/>
    <property type="evidence" value="ECO:0007669"/>
    <property type="project" value="UniProtKB-EC"/>
</dbReference>
<evidence type="ECO:0000313" key="8">
    <source>
        <dbReference type="EMBL" id="MBI5169374.1"/>
    </source>
</evidence>
<dbReference type="InterPro" id="IPR011063">
    <property type="entry name" value="TilS/TtcA_N"/>
</dbReference>
<keyword evidence="2 8" id="KW-0436">Ligase</keyword>
<evidence type="ECO:0000256" key="4">
    <source>
        <dbReference type="ARBA" id="ARBA00022741"/>
    </source>
</evidence>
<sequence length="174" mass="18335">MAVSGGADSTALLVALASLAGELELTLAAAHLHHGLRGADADADLELARSHARLLGVPLVSARVDARAAMKREGLSGEAGLRTLRRRFLLAAADRAGCAWIATAHTADDQLETLLMRLARGSGLAGLGGMRARRGPWLKPLLAATRADVERDLVRAGLGWREDASNASREHLRN</sequence>
<accession>A0A933SG82</accession>